<comment type="subcellular location">
    <subcellularLocation>
        <location evidence="1 7">Mitochondrion</location>
    </subcellularLocation>
</comment>
<evidence type="ECO:0000256" key="1">
    <source>
        <dbReference type="ARBA" id="ARBA00004173"/>
    </source>
</evidence>
<feature type="region of interest" description="Disordered" evidence="8">
    <location>
        <begin position="463"/>
        <end position="482"/>
    </location>
</feature>
<keyword evidence="5 7" id="KW-0496">Mitochondrion</keyword>
<sequence>MLLPRWAARPPQATNILRHYQHLPCCRTILRAYASAPKKPVDKINYNNSTFDDSAELVNYRRVTANDLEGLTEPPWRVKMLVRDFIEDALYNPNYGYFPKQATIFTSPETNFDFNSIRDGNEFQSIVAQCYADYGRDQPGPGKQIWHTPTEIFKPWYGRAVAQCLVSEYLLKYFPYEDFIIYEIGAGNGTLAKDILDFLQEHYPEVYERTRYTLVEISGNLAKVQRSTLSKHASNAKIVHMSIFHWDIREPAPCFFVAMEVIDNFAHDMIRYDLKTLEPYQTFVTIDDTGDFAMHYTRITDPLISQFLSLRQTLSHPPSIPAVLRKSSSLRSLYTNLPFAPNLSQPEYIPTRLLSLLQTLRTHFPLHRLLLSDFSSLPKSVPGYNGPVVQTRLNNEMVTCETILVRHGYFDIFFPTNFDRLRDMYEYVLSQPLKLSSDIQPMRASPLTTSVSPLALGAQFFSSHPPNRRSPKDGVASASGLPVGQRKSNVFKHSEFMETYGDLSKTRLRNGENPMLDYYKNVNFLF</sequence>
<reference evidence="9 10" key="1">
    <citation type="submission" date="2018-06" db="EMBL/GenBank/DDBJ databases">
        <title>A transcriptomic atlas of mushroom development highlights an independent origin of complex multicellularity.</title>
        <authorList>
            <consortium name="DOE Joint Genome Institute"/>
            <person name="Krizsan K."/>
            <person name="Almasi E."/>
            <person name="Merenyi Z."/>
            <person name="Sahu N."/>
            <person name="Viragh M."/>
            <person name="Koszo T."/>
            <person name="Mondo S."/>
            <person name="Kiss B."/>
            <person name="Balint B."/>
            <person name="Kues U."/>
            <person name="Barry K."/>
            <person name="Hegedus J.C."/>
            <person name="Henrissat B."/>
            <person name="Johnson J."/>
            <person name="Lipzen A."/>
            <person name="Ohm R."/>
            <person name="Nagy I."/>
            <person name="Pangilinan J."/>
            <person name="Yan J."/>
            <person name="Xiong Y."/>
            <person name="Grigoriev I.V."/>
            <person name="Hibbett D.S."/>
            <person name="Nagy L.G."/>
        </authorList>
    </citation>
    <scope>NUCLEOTIDE SEQUENCE [LARGE SCALE GENOMIC DNA]</scope>
    <source>
        <strain evidence="9 10">SZMC22713</strain>
    </source>
</reference>
<dbReference type="InterPro" id="IPR038375">
    <property type="entry name" value="NDUFAF7_sf"/>
</dbReference>
<proteinExistence type="inferred from homology"/>
<keyword evidence="4 7" id="KW-0808">Transferase</keyword>
<evidence type="ECO:0000313" key="9">
    <source>
        <dbReference type="EMBL" id="TDL24083.1"/>
    </source>
</evidence>
<dbReference type="InterPro" id="IPR003788">
    <property type="entry name" value="NDUFAF7"/>
</dbReference>
<organism evidence="9 10">
    <name type="scientific">Rickenella mellea</name>
    <dbReference type="NCBI Taxonomy" id="50990"/>
    <lineage>
        <taxon>Eukaryota</taxon>
        <taxon>Fungi</taxon>
        <taxon>Dikarya</taxon>
        <taxon>Basidiomycota</taxon>
        <taxon>Agaricomycotina</taxon>
        <taxon>Agaricomycetes</taxon>
        <taxon>Hymenochaetales</taxon>
        <taxon>Rickenellaceae</taxon>
        <taxon>Rickenella</taxon>
    </lineage>
</organism>
<dbReference type="PANTHER" id="PTHR12049:SF5">
    <property type="entry name" value="PROTEIN ARGININE METHYLTRANSFERASE NDUFAF7 HOMOLOG, MITOCHONDRIAL"/>
    <property type="match status" value="1"/>
</dbReference>
<accession>A0A4Y7Q8U7</accession>
<evidence type="ECO:0000256" key="5">
    <source>
        <dbReference type="ARBA" id="ARBA00023128"/>
    </source>
</evidence>
<keyword evidence="10" id="KW-1185">Reference proteome</keyword>
<comment type="function">
    <text evidence="7">Arginine methyltransferase involved in the assembly or stability of mitochondrial NADH:ubiquinone oxidoreductase complex (complex I).</text>
</comment>
<name>A0A4Y7Q8U7_9AGAM</name>
<dbReference type="OrthoDB" id="17415at2759"/>
<dbReference type="VEuPathDB" id="FungiDB:BD410DRAFT_786779"/>
<keyword evidence="3 7" id="KW-0489">Methyltransferase</keyword>
<dbReference type="InterPro" id="IPR029063">
    <property type="entry name" value="SAM-dependent_MTases_sf"/>
</dbReference>
<dbReference type="GO" id="GO:0032259">
    <property type="term" value="P:methylation"/>
    <property type="evidence" value="ECO:0007669"/>
    <property type="project" value="UniProtKB-KW"/>
</dbReference>
<dbReference type="Proteomes" id="UP000294933">
    <property type="component" value="Unassembled WGS sequence"/>
</dbReference>
<evidence type="ECO:0000256" key="3">
    <source>
        <dbReference type="ARBA" id="ARBA00022603"/>
    </source>
</evidence>
<evidence type="ECO:0000256" key="8">
    <source>
        <dbReference type="SAM" id="MobiDB-lite"/>
    </source>
</evidence>
<dbReference type="SUPFAM" id="SSF53335">
    <property type="entry name" value="S-adenosyl-L-methionine-dependent methyltransferases"/>
    <property type="match status" value="1"/>
</dbReference>
<dbReference type="Gene3D" id="3.40.50.12710">
    <property type="match status" value="1"/>
</dbReference>
<dbReference type="EMBL" id="ML170168">
    <property type="protein sequence ID" value="TDL24083.1"/>
    <property type="molecule type" value="Genomic_DNA"/>
</dbReference>
<dbReference type="PANTHER" id="PTHR12049">
    <property type="entry name" value="PROTEIN ARGININE METHYLTRANSFERASE NDUFAF7, MITOCHONDRIAL"/>
    <property type="match status" value="1"/>
</dbReference>
<dbReference type="Pfam" id="PF02636">
    <property type="entry name" value="Methyltransf_28"/>
    <property type="match status" value="1"/>
</dbReference>
<dbReference type="AlphaFoldDB" id="A0A4Y7Q8U7"/>
<evidence type="ECO:0000256" key="6">
    <source>
        <dbReference type="ARBA" id="ARBA00048612"/>
    </source>
</evidence>
<gene>
    <name evidence="9" type="ORF">BD410DRAFT_786779</name>
</gene>
<dbReference type="STRING" id="50990.A0A4Y7Q8U7"/>
<dbReference type="GO" id="GO:0035243">
    <property type="term" value="F:protein-arginine omega-N symmetric methyltransferase activity"/>
    <property type="evidence" value="ECO:0007669"/>
    <property type="project" value="UniProtKB-EC"/>
</dbReference>
<comment type="catalytic activity">
    <reaction evidence="6 7">
        <text>L-arginyl-[protein] + 2 S-adenosyl-L-methionine = N(omega),N(omega)'-dimethyl-L-arginyl-[protein] + 2 S-adenosyl-L-homocysteine + 2 H(+)</text>
        <dbReference type="Rhea" id="RHEA:48108"/>
        <dbReference type="Rhea" id="RHEA-COMP:10532"/>
        <dbReference type="Rhea" id="RHEA-COMP:11992"/>
        <dbReference type="ChEBI" id="CHEBI:15378"/>
        <dbReference type="ChEBI" id="CHEBI:29965"/>
        <dbReference type="ChEBI" id="CHEBI:57856"/>
        <dbReference type="ChEBI" id="CHEBI:59789"/>
        <dbReference type="ChEBI" id="CHEBI:88221"/>
        <dbReference type="EC" id="2.1.1.320"/>
    </reaction>
</comment>
<comment type="similarity">
    <text evidence="2 7">Belongs to the NDUFAF7 family.</text>
</comment>
<dbReference type="GO" id="GO:0005739">
    <property type="term" value="C:mitochondrion"/>
    <property type="evidence" value="ECO:0007669"/>
    <property type="project" value="UniProtKB-SubCell"/>
</dbReference>
<dbReference type="EC" id="2.1.1.320" evidence="7"/>
<evidence type="ECO:0000256" key="4">
    <source>
        <dbReference type="ARBA" id="ARBA00022679"/>
    </source>
</evidence>
<evidence type="ECO:0000256" key="2">
    <source>
        <dbReference type="ARBA" id="ARBA00005891"/>
    </source>
</evidence>
<evidence type="ECO:0000313" key="10">
    <source>
        <dbReference type="Proteomes" id="UP000294933"/>
    </source>
</evidence>
<protein>
    <recommendedName>
        <fullName evidence="7">Protein arginine methyltransferase NDUFAF7</fullName>
        <ecNumber evidence="7">2.1.1.320</ecNumber>
    </recommendedName>
</protein>
<evidence type="ECO:0000256" key="7">
    <source>
        <dbReference type="RuleBase" id="RU364114"/>
    </source>
</evidence>